<gene>
    <name evidence="2" type="ORF">H671_5g14995</name>
</gene>
<name>A0A061I380_CRIGR</name>
<reference evidence="3" key="1">
    <citation type="journal article" date="2013" name="Nat. Biotechnol.">
        <title>Chinese hamster genome sequenced from sorted chromosomes.</title>
        <authorList>
            <person name="Brinkrolf K."/>
            <person name="Rupp O."/>
            <person name="Laux H."/>
            <person name="Kollin F."/>
            <person name="Ernst W."/>
            <person name="Linke B."/>
            <person name="Kofler R."/>
            <person name="Romand S."/>
            <person name="Hesse F."/>
            <person name="Budach W.E."/>
            <person name="Galosy S."/>
            <person name="Muller D."/>
            <person name="Noll T."/>
            <person name="Wienberg J."/>
            <person name="Jostock T."/>
            <person name="Leonard M."/>
            <person name="Grillari J."/>
            <person name="Tauch A."/>
            <person name="Goesmann A."/>
            <person name="Helk B."/>
            <person name="Mott J.E."/>
            <person name="Puhler A."/>
            <person name="Borth N."/>
        </authorList>
    </citation>
    <scope>NUCLEOTIDE SEQUENCE [LARGE SCALE GENOMIC DNA]</scope>
    <source>
        <strain evidence="3">17A/GY</strain>
    </source>
</reference>
<protein>
    <submittedName>
        <fullName evidence="2">Uncharacterized protein</fullName>
    </submittedName>
</protein>
<sequence>MGHPRLLAGGAKEEEKGEEDAAVLGLEGGKGGGDGEVVFEKGSLPTPTSLRHKQKSRYVTHSQTILHVQHQLILCDWIQIKVLSRLTSLDPLKRTPPGFPDPTTAL</sequence>
<dbReference type="AlphaFoldDB" id="A0A061I380"/>
<evidence type="ECO:0000313" key="3">
    <source>
        <dbReference type="Proteomes" id="UP000030759"/>
    </source>
</evidence>
<dbReference type="EMBL" id="KE680436">
    <property type="protein sequence ID" value="ERE72472.1"/>
    <property type="molecule type" value="Genomic_DNA"/>
</dbReference>
<evidence type="ECO:0000313" key="2">
    <source>
        <dbReference type="EMBL" id="ERE72472.1"/>
    </source>
</evidence>
<dbReference type="Proteomes" id="UP000030759">
    <property type="component" value="Unassembled WGS sequence"/>
</dbReference>
<evidence type="ECO:0000256" key="1">
    <source>
        <dbReference type="SAM" id="MobiDB-lite"/>
    </source>
</evidence>
<feature type="compositionally biased region" description="Gly residues" evidence="1">
    <location>
        <begin position="26"/>
        <end position="35"/>
    </location>
</feature>
<accession>A0A061I380</accession>
<proteinExistence type="predicted"/>
<feature type="region of interest" description="Disordered" evidence="1">
    <location>
        <begin position="1"/>
        <end position="55"/>
    </location>
</feature>
<organism evidence="2 3">
    <name type="scientific">Cricetulus griseus</name>
    <name type="common">Chinese hamster</name>
    <name type="synonym">Cricetulus barabensis griseus</name>
    <dbReference type="NCBI Taxonomy" id="10029"/>
    <lineage>
        <taxon>Eukaryota</taxon>
        <taxon>Metazoa</taxon>
        <taxon>Chordata</taxon>
        <taxon>Craniata</taxon>
        <taxon>Vertebrata</taxon>
        <taxon>Euteleostomi</taxon>
        <taxon>Mammalia</taxon>
        <taxon>Eutheria</taxon>
        <taxon>Euarchontoglires</taxon>
        <taxon>Glires</taxon>
        <taxon>Rodentia</taxon>
        <taxon>Myomorpha</taxon>
        <taxon>Muroidea</taxon>
        <taxon>Cricetidae</taxon>
        <taxon>Cricetinae</taxon>
        <taxon>Cricetulus</taxon>
    </lineage>
</organism>